<name>A0ABP6RTM7_9PSEU</name>
<gene>
    <name evidence="1" type="ORF">GCM10020366_36600</name>
</gene>
<dbReference type="Proteomes" id="UP001500483">
    <property type="component" value="Unassembled WGS sequence"/>
</dbReference>
<dbReference type="RefSeq" id="WP_258341442.1">
    <property type="nucleotide sequence ID" value="NZ_BAAAYK010000038.1"/>
</dbReference>
<comment type="caution">
    <text evidence="1">The sequence shown here is derived from an EMBL/GenBank/DDBJ whole genome shotgun (WGS) entry which is preliminary data.</text>
</comment>
<dbReference type="EMBL" id="BAAAYK010000038">
    <property type="protein sequence ID" value="GAA3359667.1"/>
    <property type="molecule type" value="Genomic_DNA"/>
</dbReference>
<protein>
    <submittedName>
        <fullName evidence="1">DUF6493 family protein</fullName>
    </submittedName>
</protein>
<evidence type="ECO:0000313" key="1">
    <source>
        <dbReference type="EMBL" id="GAA3359667.1"/>
    </source>
</evidence>
<reference evidence="2" key="1">
    <citation type="journal article" date="2019" name="Int. J. Syst. Evol. Microbiol.">
        <title>The Global Catalogue of Microorganisms (GCM) 10K type strain sequencing project: providing services to taxonomists for standard genome sequencing and annotation.</title>
        <authorList>
            <consortium name="The Broad Institute Genomics Platform"/>
            <consortium name="The Broad Institute Genome Sequencing Center for Infectious Disease"/>
            <person name="Wu L."/>
            <person name="Ma J."/>
        </authorList>
    </citation>
    <scope>NUCLEOTIDE SEQUENCE [LARGE SCALE GENOMIC DNA]</scope>
    <source>
        <strain evidence="2">JCM 9687</strain>
    </source>
</reference>
<evidence type="ECO:0000313" key="2">
    <source>
        <dbReference type="Proteomes" id="UP001500483"/>
    </source>
</evidence>
<proteinExistence type="predicted"/>
<accession>A0ABP6RTM7</accession>
<keyword evidence="2" id="KW-1185">Reference proteome</keyword>
<sequence length="878" mass="95658">MTLLELVEAADCDGVIEALPGLPPEERDAECGERLFAARRARSDEWTFAQKWAWLAATLGCAISPAEAAEQLIRFRGTTTDRSGQLSGAVDVHPVAWRIELVARIRDAVPDEGYSCCFRLVEHIARGTGAPMPDRDVFLRAWLFNHFGHYRRVGSSRFDPADVERLRADPLTPVFLPLALERPGVPVRSWLLPFVQLAEDGLLERRALLRRVVAEVRQDGRVPFGHAQEWELLAPTREERAELADDLAAIVEAQLTRLHQDGTRKTTEPTRDYLRVLLADPADNVRYVRDHLALLDKSLPVAALAQEQLVEVDRVEPLEPELVSDASARILLREEKKLVRTQLSWLDRLAKGDPARADRVVLDAALAFDNREVVLQERALHVIARHLRSAGDDVLPRLRTSAARLHASLAPRAAEVLGSEEAGGTCVEALPPAPQPEPVPGPIETVVEVAQEVAVAIADDWEPIGFERALDGVVRHAALDRAGLTEALRPVARKEPRGLYGQGPYLFDVVRTLRGDEPREFALTGAIWNRYRRDEAVLSPPESMLDARMLEVLRIVESGSQPFLLATPTWSTGALDADALVERIAVFEEHGVLAAEHDFAQALLRVDPAPGERVVRAAEALRSEPGRRLARWLRGGGLPHQDSTPAGWAEPAAHRDALCRPAHPGPGIELPLPPAAGDLVGDAQRERVRCVLDPFWLAQLPHHRDEVVARDINTAFVRGWGNERFLPHLAAAGGPAGFAVHRLLAGEIGSCRPALRDLVLDSFLVLAARGQLDTGLLGEQLGAMLSGGRMKVSDVHATLQAAADTGAYRTTWSVLAAALPGLLGGDIPRDSARLLALATECAARCGATGEIPAVAEVAARKGPTQLVKSARALRDALA</sequence>
<organism evidence="1 2">
    <name type="scientific">Saccharopolyspora gregorii</name>
    <dbReference type="NCBI Taxonomy" id="33914"/>
    <lineage>
        <taxon>Bacteria</taxon>
        <taxon>Bacillati</taxon>
        <taxon>Actinomycetota</taxon>
        <taxon>Actinomycetes</taxon>
        <taxon>Pseudonocardiales</taxon>
        <taxon>Pseudonocardiaceae</taxon>
        <taxon>Saccharopolyspora</taxon>
    </lineage>
</organism>